<proteinExistence type="predicted"/>
<dbReference type="Pfam" id="PF07589">
    <property type="entry name" value="PEP-CTERM"/>
    <property type="match status" value="1"/>
</dbReference>
<dbReference type="EMBL" id="CP065053">
    <property type="protein sequence ID" value="QPI53535.1"/>
    <property type="molecule type" value="Genomic_DNA"/>
</dbReference>
<evidence type="ECO:0000313" key="3">
    <source>
        <dbReference type="Proteomes" id="UP000662888"/>
    </source>
</evidence>
<accession>A0AA48WIR6</accession>
<keyword evidence="3" id="KW-1185">Reference proteome</keyword>
<sequence length="195" mass="21385">MITFTDRAGYRAVYHSWPFDSQVSYSAPGSARITHLGNVAEASSDYTHASSHVSLVTQHGQNLSYNAQAEQNFYFTLTPHTGLMFSATGNLHADARQGEDLRGDLFVQLDLRTLDNGVERTFNQTWSNSLRTNGDRDYGLSRYLVTGNDVGQGRLYTSTATWADSVSAVPEPATGAMMLAGGVLVGLMARRRRRA</sequence>
<dbReference type="NCBIfam" id="TIGR02595">
    <property type="entry name" value="PEP_CTERM"/>
    <property type="match status" value="1"/>
</dbReference>
<evidence type="ECO:0000313" key="2">
    <source>
        <dbReference type="EMBL" id="QPI53535.1"/>
    </source>
</evidence>
<protein>
    <submittedName>
        <fullName evidence="2">PEP-CTERM sorting domain-containing protein</fullName>
    </submittedName>
</protein>
<feature type="domain" description="Ice-binding protein C-terminal" evidence="1">
    <location>
        <begin position="168"/>
        <end position="192"/>
    </location>
</feature>
<reference evidence="2 3" key="1">
    <citation type="submission" date="2020-11" db="EMBL/GenBank/DDBJ databases">
        <authorList>
            <person name="Sun Q."/>
        </authorList>
    </citation>
    <scope>NUCLEOTIDE SEQUENCE [LARGE SCALE GENOMIC DNA]</scope>
    <source>
        <strain evidence="2 3">P8398</strain>
    </source>
</reference>
<name>A0AA48WIR6_9BURK</name>
<dbReference type="InterPro" id="IPR013424">
    <property type="entry name" value="Ice-binding_C"/>
</dbReference>
<dbReference type="Proteomes" id="UP000662888">
    <property type="component" value="Chromosome"/>
</dbReference>
<organism evidence="2 3">
    <name type="scientific">Massilia antarctica</name>
    <dbReference type="NCBI Taxonomy" id="2765360"/>
    <lineage>
        <taxon>Bacteria</taxon>
        <taxon>Pseudomonadati</taxon>
        <taxon>Pseudomonadota</taxon>
        <taxon>Betaproteobacteria</taxon>
        <taxon>Burkholderiales</taxon>
        <taxon>Oxalobacteraceae</taxon>
        <taxon>Telluria group</taxon>
        <taxon>Massilia</taxon>
    </lineage>
</organism>
<evidence type="ECO:0000259" key="1">
    <source>
        <dbReference type="Pfam" id="PF07589"/>
    </source>
</evidence>
<gene>
    <name evidence="2" type="ORF">IV454_31540</name>
</gene>